<comment type="caution">
    <text evidence="1">The sequence shown here is derived from an EMBL/GenBank/DDBJ whole genome shotgun (WGS) entry which is preliminary data.</text>
</comment>
<dbReference type="EMBL" id="JAYMYQ010000001">
    <property type="protein sequence ID" value="KAK7361335.1"/>
    <property type="molecule type" value="Genomic_DNA"/>
</dbReference>
<accession>A0AAN9MUN1</accession>
<dbReference type="AlphaFoldDB" id="A0AAN9MUN1"/>
<keyword evidence="2" id="KW-1185">Reference proteome</keyword>
<reference evidence="1 2" key="1">
    <citation type="submission" date="2024-01" db="EMBL/GenBank/DDBJ databases">
        <title>The genomes of 5 underutilized Papilionoideae crops provide insights into root nodulation and disease resistanc.</title>
        <authorList>
            <person name="Jiang F."/>
        </authorList>
    </citation>
    <scope>NUCLEOTIDE SEQUENCE [LARGE SCALE GENOMIC DNA]</scope>
    <source>
        <strain evidence="1">LVBAO_FW01</strain>
        <tissue evidence="1">Leaves</tissue>
    </source>
</reference>
<sequence length="145" mass="16501">MCANDHTLAYDALRPPLTYANPGSNFNHLTEPPLGARSEMLIFQLEQRKVKPNMIEDQTMGQCSKTGPTPAWPLYISVPDPLVSEIQEIKVQLTSNYSVFKSAPRYTEENASLAFQWFLDPPTSNSSSVFFPWKNESWERRENSS</sequence>
<protein>
    <submittedName>
        <fullName evidence="1">Uncharacterized protein</fullName>
    </submittedName>
</protein>
<proteinExistence type="predicted"/>
<name>A0AAN9MUN1_CANGL</name>
<organism evidence="1 2">
    <name type="scientific">Canavalia gladiata</name>
    <name type="common">Sword bean</name>
    <name type="synonym">Dolichos gladiatus</name>
    <dbReference type="NCBI Taxonomy" id="3824"/>
    <lineage>
        <taxon>Eukaryota</taxon>
        <taxon>Viridiplantae</taxon>
        <taxon>Streptophyta</taxon>
        <taxon>Embryophyta</taxon>
        <taxon>Tracheophyta</taxon>
        <taxon>Spermatophyta</taxon>
        <taxon>Magnoliopsida</taxon>
        <taxon>eudicotyledons</taxon>
        <taxon>Gunneridae</taxon>
        <taxon>Pentapetalae</taxon>
        <taxon>rosids</taxon>
        <taxon>fabids</taxon>
        <taxon>Fabales</taxon>
        <taxon>Fabaceae</taxon>
        <taxon>Papilionoideae</taxon>
        <taxon>50 kb inversion clade</taxon>
        <taxon>NPAAA clade</taxon>
        <taxon>indigoferoid/millettioid clade</taxon>
        <taxon>Phaseoleae</taxon>
        <taxon>Canavalia</taxon>
    </lineage>
</organism>
<evidence type="ECO:0000313" key="1">
    <source>
        <dbReference type="EMBL" id="KAK7361335.1"/>
    </source>
</evidence>
<gene>
    <name evidence="1" type="ORF">VNO77_03386</name>
</gene>
<evidence type="ECO:0000313" key="2">
    <source>
        <dbReference type="Proteomes" id="UP001367508"/>
    </source>
</evidence>
<dbReference type="Proteomes" id="UP001367508">
    <property type="component" value="Unassembled WGS sequence"/>
</dbReference>